<feature type="region of interest" description="Disordered" evidence="15">
    <location>
        <begin position="312"/>
        <end position="342"/>
    </location>
</feature>
<evidence type="ECO:0000256" key="5">
    <source>
        <dbReference type="ARBA" id="ARBA00022723"/>
    </source>
</evidence>
<evidence type="ECO:0000256" key="15">
    <source>
        <dbReference type="SAM" id="MobiDB-lite"/>
    </source>
</evidence>
<evidence type="ECO:0000256" key="7">
    <source>
        <dbReference type="ARBA" id="ARBA00022737"/>
    </source>
</evidence>
<dbReference type="SMART" id="SM00235">
    <property type="entry name" value="ZnMc"/>
    <property type="match status" value="1"/>
</dbReference>
<dbReference type="InterPro" id="IPR006026">
    <property type="entry name" value="Peptidase_Metallo"/>
</dbReference>
<dbReference type="SUPFAM" id="SSF55486">
    <property type="entry name" value="Metalloproteases ('zincins'), catalytic domain"/>
    <property type="match status" value="1"/>
</dbReference>
<keyword evidence="5" id="KW-0479">Metal-binding</keyword>
<keyword evidence="13" id="KW-1015">Disulfide bond</keyword>
<feature type="chain" id="PRO_5047518561" description="Peptidase metallopeptidase domain-containing protein" evidence="16">
    <location>
        <begin position="17"/>
        <end position="590"/>
    </location>
</feature>
<dbReference type="PANTHER" id="PTHR10201">
    <property type="entry name" value="MATRIX METALLOPROTEINASE"/>
    <property type="match status" value="1"/>
</dbReference>
<dbReference type="InterPro" id="IPR002477">
    <property type="entry name" value="Peptidoglycan-bd-like"/>
</dbReference>
<evidence type="ECO:0000256" key="2">
    <source>
        <dbReference type="ARBA" id="ARBA00001947"/>
    </source>
</evidence>
<protein>
    <recommendedName>
        <fullName evidence="17">Peptidase metallopeptidase domain-containing protein</fullName>
    </recommendedName>
</protein>
<evidence type="ECO:0000313" key="19">
    <source>
        <dbReference type="Proteomes" id="UP001642483"/>
    </source>
</evidence>
<keyword evidence="10" id="KW-0106">Calcium</keyword>
<dbReference type="SUPFAM" id="SSF50923">
    <property type="entry name" value="Hemopexin-like domain"/>
    <property type="match status" value="1"/>
</dbReference>
<dbReference type="PANTHER" id="PTHR10201:SF331">
    <property type="entry name" value="MATRIX METALLOPROTEINASE-14-LIKE ISOFORM X1"/>
    <property type="match status" value="1"/>
</dbReference>
<comment type="cofactor">
    <cofactor evidence="2">
        <name>Zn(2+)</name>
        <dbReference type="ChEBI" id="CHEBI:29105"/>
    </cofactor>
</comment>
<dbReference type="Gene3D" id="2.110.10.10">
    <property type="entry name" value="Hemopexin-like domain"/>
    <property type="match status" value="1"/>
</dbReference>
<dbReference type="InterPro" id="IPR000585">
    <property type="entry name" value="Hemopexin-like_dom"/>
</dbReference>
<keyword evidence="6 16" id="KW-0732">Signal</keyword>
<dbReference type="Proteomes" id="UP001642483">
    <property type="component" value="Unassembled WGS sequence"/>
</dbReference>
<dbReference type="InterPro" id="IPR018487">
    <property type="entry name" value="Hemopexin-like_repeat"/>
</dbReference>
<dbReference type="EMBL" id="CAWYQH010000013">
    <property type="protein sequence ID" value="CAK8674536.1"/>
    <property type="molecule type" value="Genomic_DNA"/>
</dbReference>
<evidence type="ECO:0000256" key="8">
    <source>
        <dbReference type="ARBA" id="ARBA00022801"/>
    </source>
</evidence>
<keyword evidence="12" id="KW-0865">Zymogen</keyword>
<evidence type="ECO:0000256" key="6">
    <source>
        <dbReference type="ARBA" id="ARBA00022729"/>
    </source>
</evidence>
<dbReference type="InterPro" id="IPR024079">
    <property type="entry name" value="MetalloPept_cat_dom_sf"/>
</dbReference>
<feature type="region of interest" description="Disordered" evidence="15">
    <location>
        <begin position="117"/>
        <end position="150"/>
    </location>
</feature>
<organism evidence="18 19">
    <name type="scientific">Clavelina lepadiformis</name>
    <name type="common">Light-bulb sea squirt</name>
    <name type="synonym">Ascidia lepadiformis</name>
    <dbReference type="NCBI Taxonomy" id="159417"/>
    <lineage>
        <taxon>Eukaryota</taxon>
        <taxon>Metazoa</taxon>
        <taxon>Chordata</taxon>
        <taxon>Tunicata</taxon>
        <taxon>Ascidiacea</taxon>
        <taxon>Aplousobranchia</taxon>
        <taxon>Clavelinidae</taxon>
        <taxon>Clavelina</taxon>
    </lineage>
</organism>
<keyword evidence="4" id="KW-0645">Protease</keyword>
<evidence type="ECO:0000259" key="17">
    <source>
        <dbReference type="SMART" id="SM00235"/>
    </source>
</evidence>
<keyword evidence="9" id="KW-0862">Zinc</keyword>
<dbReference type="InterPro" id="IPR001818">
    <property type="entry name" value="Pept_M10_metallopeptidase"/>
</dbReference>
<feature type="compositionally biased region" description="Basic and acidic residues" evidence="15">
    <location>
        <begin position="316"/>
        <end position="325"/>
    </location>
</feature>
<dbReference type="InterPro" id="IPR036365">
    <property type="entry name" value="PGBD-like_sf"/>
</dbReference>
<dbReference type="Pfam" id="PF01471">
    <property type="entry name" value="PG_binding_1"/>
    <property type="match status" value="1"/>
</dbReference>
<evidence type="ECO:0000256" key="9">
    <source>
        <dbReference type="ARBA" id="ARBA00022833"/>
    </source>
</evidence>
<gene>
    <name evidence="18" type="ORF">CVLEPA_LOCUS4232</name>
</gene>
<keyword evidence="19" id="KW-1185">Reference proteome</keyword>
<feature type="compositionally biased region" description="Basic residues" evidence="15">
    <location>
        <begin position="559"/>
        <end position="575"/>
    </location>
</feature>
<dbReference type="SMART" id="SM00120">
    <property type="entry name" value="HX"/>
    <property type="match status" value="4"/>
</dbReference>
<sequence length="590" mass="66888">MRIFFVAIFIAASARAFPAPEVNSRKIRSADTDLGNLDKYNVATAAEYLGRYGYMSKSRAKSAELDGLIDKSSLSNSIKEFQRMAGIKATGKLNRKTVSMMSMPRCGVEDTMGSFMMGSNGNHANSKFVAKDRRRKRRNRKNKKGKSRSKRYALEGGKWGKTHLKYHIENYTPDLTRAQVRNSIRRALNVWANYTTLRFTYTDNISEADLKISFGTQSHGDPYPFDGKGGTLAHAFFPSDGRAHFDDDEKFDFKDGTGVNLFIVAAHEFGHSLGLSHSSVPNSLMAPFYQGYVPNFTLHPDDIAGIQQLYGKKMKKESEKEKDVPNKPSKPPMSKPTSAPKPGAMKICGPNISFDSMFFNHDSNAMYALKGRYYWKIKDTGVADGYPRKIGKFWEKLPGNIQAAVYSKTTKRTYFFKGSRVWRYDNNRRLERGFPRKVSDLGIPKNLDAAMQWGSDGMMYVFKGDRFYQFSEYSSYDGSVKSPAKKISKFWEGIPLAPDGAIQWKNGKTYFFKGNSYWRYSGMNKETDPNYPRGVKKYWIGCNSQPDPNGRLNTSSTKKPSKSKSPKRSRNRSRRPPVLARLQARPPTNH</sequence>
<feature type="domain" description="Peptidase metallopeptidase" evidence="17">
    <location>
        <begin position="155"/>
        <end position="312"/>
    </location>
</feature>
<evidence type="ECO:0000256" key="3">
    <source>
        <dbReference type="ARBA" id="ARBA00010370"/>
    </source>
</evidence>
<dbReference type="InterPro" id="IPR033739">
    <property type="entry name" value="M10A_MMP"/>
</dbReference>
<dbReference type="PRINTS" id="PR00138">
    <property type="entry name" value="MATRIXIN"/>
</dbReference>
<evidence type="ECO:0000256" key="12">
    <source>
        <dbReference type="ARBA" id="ARBA00023145"/>
    </source>
</evidence>
<dbReference type="PROSITE" id="PS00024">
    <property type="entry name" value="HEMOPEXIN"/>
    <property type="match status" value="1"/>
</dbReference>
<comment type="similarity">
    <text evidence="3">Belongs to the peptidase M10A family.</text>
</comment>
<dbReference type="CDD" id="cd00094">
    <property type="entry name" value="HX"/>
    <property type="match status" value="1"/>
</dbReference>
<feature type="compositionally biased region" description="Basic residues" evidence="15">
    <location>
        <begin position="132"/>
        <end position="150"/>
    </location>
</feature>
<dbReference type="InterPro" id="IPR036375">
    <property type="entry name" value="Hemopexin-like_dom_sf"/>
</dbReference>
<feature type="repeat" description="Hemopexin" evidence="14">
    <location>
        <begin position="495"/>
        <end position="542"/>
    </location>
</feature>
<dbReference type="InterPro" id="IPR021190">
    <property type="entry name" value="Pept_M10A"/>
</dbReference>
<name>A0ABP0F508_CLALP</name>
<reference evidence="18 19" key="1">
    <citation type="submission" date="2024-02" db="EMBL/GenBank/DDBJ databases">
        <authorList>
            <person name="Daric V."/>
            <person name="Darras S."/>
        </authorList>
    </citation>
    <scope>NUCLEOTIDE SEQUENCE [LARGE SCALE GENOMIC DNA]</scope>
</reference>
<dbReference type="PROSITE" id="PS51642">
    <property type="entry name" value="HEMOPEXIN_2"/>
    <property type="match status" value="3"/>
</dbReference>
<evidence type="ECO:0000313" key="18">
    <source>
        <dbReference type="EMBL" id="CAK8674536.1"/>
    </source>
</evidence>
<feature type="region of interest" description="Disordered" evidence="15">
    <location>
        <begin position="542"/>
        <end position="590"/>
    </location>
</feature>
<evidence type="ECO:0000256" key="4">
    <source>
        <dbReference type="ARBA" id="ARBA00022670"/>
    </source>
</evidence>
<evidence type="ECO:0000256" key="13">
    <source>
        <dbReference type="ARBA" id="ARBA00023157"/>
    </source>
</evidence>
<dbReference type="Gene3D" id="3.40.390.10">
    <property type="entry name" value="Collagenase (Catalytic Domain)"/>
    <property type="match status" value="1"/>
</dbReference>
<evidence type="ECO:0000256" key="1">
    <source>
        <dbReference type="ARBA" id="ARBA00001913"/>
    </source>
</evidence>
<feature type="repeat" description="Hemopexin" evidence="14">
    <location>
        <begin position="351"/>
        <end position="397"/>
    </location>
</feature>
<dbReference type="InterPro" id="IPR018486">
    <property type="entry name" value="Hemopexin_CS"/>
</dbReference>
<dbReference type="Pfam" id="PF00413">
    <property type="entry name" value="Peptidase_M10"/>
    <property type="match status" value="1"/>
</dbReference>
<evidence type="ECO:0000256" key="11">
    <source>
        <dbReference type="ARBA" id="ARBA00023049"/>
    </source>
</evidence>
<keyword evidence="8" id="KW-0378">Hydrolase</keyword>
<accession>A0ABP0F508</accession>
<keyword evidence="11" id="KW-0482">Metalloprotease</keyword>
<evidence type="ECO:0000256" key="16">
    <source>
        <dbReference type="SAM" id="SignalP"/>
    </source>
</evidence>
<dbReference type="Pfam" id="PF00045">
    <property type="entry name" value="Hemopexin"/>
    <property type="match status" value="4"/>
</dbReference>
<evidence type="ECO:0000256" key="14">
    <source>
        <dbReference type="PROSITE-ProRule" id="PRU01011"/>
    </source>
</evidence>
<proteinExistence type="inferred from homology"/>
<dbReference type="SUPFAM" id="SSF47090">
    <property type="entry name" value="PGBD-like"/>
    <property type="match status" value="1"/>
</dbReference>
<comment type="caution">
    <text evidence="18">The sequence shown here is derived from an EMBL/GenBank/DDBJ whole genome shotgun (WGS) entry which is preliminary data.</text>
</comment>
<feature type="signal peptide" evidence="16">
    <location>
        <begin position="1"/>
        <end position="16"/>
    </location>
</feature>
<evidence type="ECO:0000256" key="10">
    <source>
        <dbReference type="ARBA" id="ARBA00022837"/>
    </source>
</evidence>
<keyword evidence="7" id="KW-0677">Repeat</keyword>
<comment type="cofactor">
    <cofactor evidence="1">
        <name>Ca(2+)</name>
        <dbReference type="ChEBI" id="CHEBI:29108"/>
    </cofactor>
</comment>
<dbReference type="PIRSF" id="PIRSF001191">
    <property type="entry name" value="Peptidase_M10A_matrix"/>
    <property type="match status" value="1"/>
</dbReference>
<feature type="repeat" description="Hemopexin" evidence="14">
    <location>
        <begin position="398"/>
        <end position="445"/>
    </location>
</feature>
<dbReference type="CDD" id="cd04278">
    <property type="entry name" value="ZnMc_MMP"/>
    <property type="match status" value="1"/>
</dbReference>